<gene>
    <name evidence="8" type="ORF">D6858_02155</name>
</gene>
<keyword evidence="9" id="KW-1185">Reference proteome</keyword>
<name>A0A419R5E8_9SPHN</name>
<dbReference type="Proteomes" id="UP000284322">
    <property type="component" value="Unassembled WGS sequence"/>
</dbReference>
<dbReference type="OrthoDB" id="7267013at2"/>
<evidence type="ECO:0000256" key="3">
    <source>
        <dbReference type="ARBA" id="ARBA00022660"/>
    </source>
</evidence>
<feature type="region of interest" description="Disordered" evidence="7">
    <location>
        <begin position="1"/>
        <end position="24"/>
    </location>
</feature>
<dbReference type="RefSeq" id="WP_120106785.1">
    <property type="nucleotide sequence ID" value="NZ_RAHJ01000007.1"/>
</dbReference>
<dbReference type="Pfam" id="PF04800">
    <property type="entry name" value="NDUS4"/>
    <property type="match status" value="1"/>
</dbReference>
<dbReference type="InterPro" id="IPR038532">
    <property type="entry name" value="NDUFS4-like_sf"/>
</dbReference>
<comment type="subcellular location">
    <subcellularLocation>
        <location evidence="1">Membrane</location>
    </subcellularLocation>
</comment>
<keyword evidence="6" id="KW-0472">Membrane</keyword>
<dbReference type="GO" id="GO:0022900">
    <property type="term" value="P:electron transport chain"/>
    <property type="evidence" value="ECO:0007669"/>
    <property type="project" value="InterPro"/>
</dbReference>
<evidence type="ECO:0000256" key="5">
    <source>
        <dbReference type="ARBA" id="ARBA00022982"/>
    </source>
</evidence>
<keyword evidence="2" id="KW-0813">Transport</keyword>
<accession>A0A419R5E8</accession>
<organism evidence="8 9">
    <name type="scientific">Tsuneonella suprasediminis</name>
    <dbReference type="NCBI Taxonomy" id="2306996"/>
    <lineage>
        <taxon>Bacteria</taxon>
        <taxon>Pseudomonadati</taxon>
        <taxon>Pseudomonadota</taxon>
        <taxon>Alphaproteobacteria</taxon>
        <taxon>Sphingomonadales</taxon>
        <taxon>Erythrobacteraceae</taxon>
        <taxon>Tsuneonella</taxon>
    </lineage>
</organism>
<evidence type="ECO:0000256" key="6">
    <source>
        <dbReference type="ARBA" id="ARBA00023136"/>
    </source>
</evidence>
<keyword evidence="5" id="KW-0249">Electron transport</keyword>
<comment type="caution">
    <text evidence="8">The sequence shown here is derived from an EMBL/GenBank/DDBJ whole genome shotgun (WGS) entry which is preliminary data.</text>
</comment>
<reference evidence="8 9" key="1">
    <citation type="submission" date="2018-09" db="EMBL/GenBank/DDBJ databases">
        <title>Altererythrobacter sp.Ery1 and Ery12, the genome sequencing of novel strains in genus Alterythrobacter.</title>
        <authorList>
            <person name="Cheng H."/>
            <person name="Wu Y.-H."/>
            <person name="Fang C."/>
            <person name="Xu X.-W."/>
        </authorList>
    </citation>
    <scope>NUCLEOTIDE SEQUENCE [LARGE SCALE GENOMIC DNA]</scope>
    <source>
        <strain evidence="8 9">Ery12</strain>
    </source>
</reference>
<evidence type="ECO:0000256" key="2">
    <source>
        <dbReference type="ARBA" id="ARBA00022448"/>
    </source>
</evidence>
<evidence type="ECO:0000256" key="7">
    <source>
        <dbReference type="SAM" id="MobiDB-lite"/>
    </source>
</evidence>
<dbReference type="InterPro" id="IPR006885">
    <property type="entry name" value="NADH_UbQ_FeS_4_mit-like"/>
</dbReference>
<evidence type="ECO:0000313" key="9">
    <source>
        <dbReference type="Proteomes" id="UP000284322"/>
    </source>
</evidence>
<evidence type="ECO:0000256" key="4">
    <source>
        <dbReference type="ARBA" id="ARBA00022946"/>
    </source>
</evidence>
<protein>
    <submittedName>
        <fullName evidence="8">ETC complex I subunit</fullName>
    </submittedName>
</protein>
<dbReference type="GO" id="GO:0016020">
    <property type="term" value="C:membrane"/>
    <property type="evidence" value="ECO:0007669"/>
    <property type="project" value="UniProtKB-SubCell"/>
</dbReference>
<keyword evidence="3" id="KW-0679">Respiratory chain</keyword>
<proteinExistence type="predicted"/>
<evidence type="ECO:0000256" key="1">
    <source>
        <dbReference type="ARBA" id="ARBA00004370"/>
    </source>
</evidence>
<sequence length="180" mass="20453">MHRDHNRPPRLSKQPGTNTISAEIPVAKIYQEPRSTLQGGHRPRPWFLEFEARRSLGRDAFTGLITNDDPYRHIRVQFPDRDSAIGFAERQGWNYRVSQTSTLHHVGPKVDELYRGSDAPGNWSIRWSGEGKQISRNRLYRGAEAGERAERQKEFDPVDEALLESFPASDPPAFTGSTIG</sequence>
<keyword evidence="4" id="KW-0809">Transit peptide</keyword>
<dbReference type="EMBL" id="RAHJ01000007">
    <property type="protein sequence ID" value="RJX70553.1"/>
    <property type="molecule type" value="Genomic_DNA"/>
</dbReference>
<dbReference type="Gene3D" id="3.30.160.190">
    <property type="entry name" value="atu1810 like domain"/>
    <property type="match status" value="1"/>
</dbReference>
<evidence type="ECO:0000313" key="8">
    <source>
        <dbReference type="EMBL" id="RJX70553.1"/>
    </source>
</evidence>
<dbReference type="AlphaFoldDB" id="A0A419R5E8"/>